<evidence type="ECO:0000256" key="3">
    <source>
        <dbReference type="PROSITE-ProRule" id="PRU00023"/>
    </source>
</evidence>
<dbReference type="Proteomes" id="UP000008312">
    <property type="component" value="Unassembled WGS sequence"/>
</dbReference>
<dbReference type="PROSITE" id="PS50297">
    <property type="entry name" value="ANK_REP_REGION"/>
    <property type="match status" value="3"/>
</dbReference>
<sequence length="220" mass="24267">MQESQGDASVLEELFKKYSIDVNAYDSSGLTLLHHAAMLGYDDSIYVLFQYGANLNQLTVTNKSVAAVASEAGFENTAQFVSTLCEENNAFLTAIQNRDLEYIKAHDKCPDCKFYRTANGLFPLHYACNLAAYEIVNELLSVGFDPNQPDSFGRTPLHWAALLLDWDLFSTLISHGSDLQARSLTGKTPVCLCYHFLKDTPSSDFSSLCDAVSPVSPFHG</sequence>
<proteinExistence type="predicted"/>
<dbReference type="InterPro" id="IPR036770">
    <property type="entry name" value="Ankyrin_rpt-contain_sf"/>
</dbReference>
<evidence type="ECO:0000256" key="1">
    <source>
        <dbReference type="ARBA" id="ARBA00022737"/>
    </source>
</evidence>
<protein>
    <submittedName>
        <fullName evidence="4">Uncharacterized protein</fullName>
    </submittedName>
</protein>
<evidence type="ECO:0000313" key="5">
    <source>
        <dbReference type="Proteomes" id="UP000008312"/>
    </source>
</evidence>
<dbReference type="SMART" id="SM00248">
    <property type="entry name" value="ANK"/>
    <property type="match status" value="3"/>
</dbReference>
<keyword evidence="1" id="KW-0677">Repeat</keyword>
<dbReference type="EMBL" id="FN668672">
    <property type="protein sequence ID" value="CBK24087.2"/>
    <property type="molecule type" value="Genomic_DNA"/>
</dbReference>
<dbReference type="Pfam" id="PF00023">
    <property type="entry name" value="Ank"/>
    <property type="match status" value="1"/>
</dbReference>
<dbReference type="OrthoDB" id="195869at2759"/>
<dbReference type="InParanoid" id="D8M7P8"/>
<dbReference type="PANTHER" id="PTHR24198">
    <property type="entry name" value="ANKYRIN REPEAT AND PROTEIN KINASE DOMAIN-CONTAINING PROTEIN"/>
    <property type="match status" value="1"/>
</dbReference>
<gene>
    <name evidence="4" type="ORF">GSBLH_T00006726001</name>
</gene>
<dbReference type="InterPro" id="IPR002110">
    <property type="entry name" value="Ankyrin_rpt"/>
</dbReference>
<dbReference type="GeneID" id="24922850"/>
<evidence type="ECO:0000256" key="2">
    <source>
        <dbReference type="ARBA" id="ARBA00023043"/>
    </source>
</evidence>
<accession>D8M7P8</accession>
<dbReference type="SUPFAM" id="SSF48403">
    <property type="entry name" value="Ankyrin repeat"/>
    <property type="match status" value="1"/>
</dbReference>
<evidence type="ECO:0000313" key="4">
    <source>
        <dbReference type="EMBL" id="CBK24087.2"/>
    </source>
</evidence>
<feature type="repeat" description="ANK" evidence="3">
    <location>
        <begin position="119"/>
        <end position="151"/>
    </location>
</feature>
<reference evidence="4" key="1">
    <citation type="submission" date="2010-02" db="EMBL/GenBank/DDBJ databases">
        <title>Sequencing and annotation of the Blastocystis hominis genome.</title>
        <authorList>
            <person name="Wincker P."/>
        </authorList>
    </citation>
    <scope>NUCLEOTIDE SEQUENCE</scope>
    <source>
        <strain evidence="4">Singapore isolate B</strain>
    </source>
</reference>
<feature type="repeat" description="ANK" evidence="3">
    <location>
        <begin position="28"/>
        <end position="60"/>
    </location>
</feature>
<dbReference type="Pfam" id="PF12796">
    <property type="entry name" value="Ank_2"/>
    <property type="match status" value="1"/>
</dbReference>
<dbReference type="RefSeq" id="XP_012898135.1">
    <property type="nucleotide sequence ID" value="XM_013042681.1"/>
</dbReference>
<dbReference type="PROSITE" id="PS50088">
    <property type="entry name" value="ANK_REPEAT"/>
    <property type="match status" value="3"/>
</dbReference>
<dbReference type="PANTHER" id="PTHR24198:SF165">
    <property type="entry name" value="ANKYRIN REPEAT-CONTAINING PROTEIN-RELATED"/>
    <property type="match status" value="1"/>
</dbReference>
<name>D8M7P8_BLAHO</name>
<dbReference type="AlphaFoldDB" id="D8M7P8"/>
<organism evidence="4">
    <name type="scientific">Blastocystis hominis</name>
    <dbReference type="NCBI Taxonomy" id="12968"/>
    <lineage>
        <taxon>Eukaryota</taxon>
        <taxon>Sar</taxon>
        <taxon>Stramenopiles</taxon>
        <taxon>Bigyra</taxon>
        <taxon>Opalozoa</taxon>
        <taxon>Opalinata</taxon>
        <taxon>Blastocystidae</taxon>
        <taxon>Blastocystis</taxon>
    </lineage>
</organism>
<feature type="repeat" description="ANK" evidence="3">
    <location>
        <begin position="152"/>
        <end position="184"/>
    </location>
</feature>
<keyword evidence="5" id="KW-1185">Reference proteome</keyword>
<keyword evidence="2 3" id="KW-0040">ANK repeat</keyword>
<dbReference type="Gene3D" id="1.25.40.20">
    <property type="entry name" value="Ankyrin repeat-containing domain"/>
    <property type="match status" value="2"/>
</dbReference>